<keyword evidence="2 4" id="KW-0472">Membrane</keyword>
<name>A0ABS4IQK7_9BACL</name>
<feature type="transmembrane region" description="Helical" evidence="4">
    <location>
        <begin position="366"/>
        <end position="384"/>
    </location>
</feature>
<comment type="similarity">
    <text evidence="1">Belongs to the GerABKA family.</text>
</comment>
<dbReference type="PANTHER" id="PTHR22550:SF5">
    <property type="entry name" value="LEUCINE ZIPPER PROTEIN 4"/>
    <property type="match status" value="1"/>
</dbReference>
<protein>
    <submittedName>
        <fullName evidence="5">Spore germination protein KA</fullName>
    </submittedName>
</protein>
<dbReference type="InterPro" id="IPR004995">
    <property type="entry name" value="Spore_Ger"/>
</dbReference>
<evidence type="ECO:0000256" key="2">
    <source>
        <dbReference type="ARBA" id="ARBA00023136"/>
    </source>
</evidence>
<evidence type="ECO:0000256" key="4">
    <source>
        <dbReference type="SAM" id="Phobius"/>
    </source>
</evidence>
<dbReference type="PANTHER" id="PTHR22550">
    <property type="entry name" value="SPORE GERMINATION PROTEIN"/>
    <property type="match status" value="1"/>
</dbReference>
<feature type="region of interest" description="Disordered" evidence="3">
    <location>
        <begin position="1"/>
        <end position="28"/>
    </location>
</feature>
<evidence type="ECO:0000256" key="3">
    <source>
        <dbReference type="SAM" id="MobiDB-lite"/>
    </source>
</evidence>
<dbReference type="PIRSF" id="PIRSF005690">
    <property type="entry name" value="GerBA"/>
    <property type="match status" value="1"/>
</dbReference>
<comment type="caution">
    <text evidence="5">The sequence shown here is derived from an EMBL/GenBank/DDBJ whole genome shotgun (WGS) entry which is preliminary data.</text>
</comment>
<evidence type="ECO:0000313" key="5">
    <source>
        <dbReference type="EMBL" id="MBP1989852.1"/>
    </source>
</evidence>
<evidence type="ECO:0000256" key="1">
    <source>
        <dbReference type="ARBA" id="ARBA00005278"/>
    </source>
</evidence>
<accession>A0ABS4IQK7</accession>
<evidence type="ECO:0000313" key="6">
    <source>
        <dbReference type="Proteomes" id="UP001519287"/>
    </source>
</evidence>
<feature type="compositionally biased region" description="Polar residues" evidence="3">
    <location>
        <begin position="1"/>
        <end position="16"/>
    </location>
</feature>
<keyword evidence="6" id="KW-1185">Reference proteome</keyword>
<feature type="transmembrane region" description="Helical" evidence="4">
    <location>
        <begin position="324"/>
        <end position="346"/>
    </location>
</feature>
<feature type="transmembrane region" description="Helical" evidence="4">
    <location>
        <begin position="391"/>
        <end position="410"/>
    </location>
</feature>
<organism evidence="5 6">
    <name type="scientific">Paenibacillus eucommiae</name>
    <dbReference type="NCBI Taxonomy" id="1355755"/>
    <lineage>
        <taxon>Bacteria</taxon>
        <taxon>Bacillati</taxon>
        <taxon>Bacillota</taxon>
        <taxon>Bacilli</taxon>
        <taxon>Bacillales</taxon>
        <taxon>Paenibacillaceae</taxon>
        <taxon>Paenibacillus</taxon>
    </lineage>
</organism>
<dbReference type="EMBL" id="JAGGLB010000003">
    <property type="protein sequence ID" value="MBP1989852.1"/>
    <property type="molecule type" value="Genomic_DNA"/>
</dbReference>
<dbReference type="InterPro" id="IPR050768">
    <property type="entry name" value="UPF0353/GerABKA_families"/>
</dbReference>
<dbReference type="Proteomes" id="UP001519287">
    <property type="component" value="Unassembled WGS sequence"/>
</dbReference>
<proteinExistence type="inferred from homology"/>
<dbReference type="RefSeq" id="WP_209970642.1">
    <property type="nucleotide sequence ID" value="NZ_JAGGLB010000003.1"/>
</dbReference>
<sequence length="528" mass="58972">MRNQSTDNDLTPSHSLASEAKPDQLSEEGLGSNAISTCLQDNLWRIEEFFASCEDLKLFAWSYGPKLEQTAFSAYFDTLIKSNDKNYMRDTLQNLVAHKLGPAMTVTVEDVIGFFESDGVSSPSAELLNNIDQAVKSILDGKVVIFFNEWHKALSYHALDVEQRQATEPITEPSVQGPHVSFIENLERNIGVIRSLLKSPKLKFEFFTAGEQSQRVIAYGYLDGTVMPETLIDFKQRIAKIDKEEILESSYLEEWIGDSPYSPFPQVRYTERPDNVISALLDGKIIAMVNGSPSTLICPGNFLEFFVTSEDYYYRTIFSSLIRLIRVTAFIIALMLPSSYIALSNFHSELIPTVLLLAILNTREGIPFPALVEALIMEFFFELLREAGIRLPRPIGSAVSIVGALVIGQAAIQSQIASPVMVIVVALTGIASFALPQYNMAIAIRILRFPLMILAATFGGLGIMIGLLLIYLHLATLRSLGQPYLAPVTPMNINRLRDTLIVLPRRMLLHSLRNRHLYKKTSEGKKVK</sequence>
<dbReference type="Pfam" id="PF03323">
    <property type="entry name" value="GerA"/>
    <property type="match status" value="1"/>
</dbReference>
<keyword evidence="4" id="KW-1133">Transmembrane helix</keyword>
<keyword evidence="4" id="KW-0812">Transmembrane</keyword>
<reference evidence="5 6" key="1">
    <citation type="submission" date="2021-03" db="EMBL/GenBank/DDBJ databases">
        <title>Genomic Encyclopedia of Type Strains, Phase IV (KMG-IV): sequencing the most valuable type-strain genomes for metagenomic binning, comparative biology and taxonomic classification.</title>
        <authorList>
            <person name="Goeker M."/>
        </authorList>
    </citation>
    <scope>NUCLEOTIDE SEQUENCE [LARGE SCALE GENOMIC DNA]</scope>
    <source>
        <strain evidence="5 6">DSM 26048</strain>
    </source>
</reference>
<feature type="transmembrane region" description="Helical" evidence="4">
    <location>
        <begin position="447"/>
        <end position="474"/>
    </location>
</feature>
<feature type="transmembrane region" description="Helical" evidence="4">
    <location>
        <begin position="416"/>
        <end position="435"/>
    </location>
</feature>
<gene>
    <name evidence="5" type="ORF">J2Z66_001450</name>
</gene>